<evidence type="ECO:0000256" key="1">
    <source>
        <dbReference type="SAM" id="MobiDB-lite"/>
    </source>
</evidence>
<feature type="region of interest" description="Disordered" evidence="1">
    <location>
        <begin position="236"/>
        <end position="255"/>
    </location>
</feature>
<accession>A0A8J4Y315</accession>
<reference evidence="2" key="1">
    <citation type="submission" date="2020-07" db="EMBL/GenBank/DDBJ databases">
        <title>The High-quality genome of the commercially important snow crab, Chionoecetes opilio.</title>
        <authorList>
            <person name="Jeong J.-H."/>
            <person name="Ryu S."/>
        </authorList>
    </citation>
    <scope>NUCLEOTIDE SEQUENCE</scope>
    <source>
        <strain evidence="2">MADBK_172401_WGS</strain>
        <tissue evidence="2">Digestive gland</tissue>
    </source>
</reference>
<feature type="region of interest" description="Disordered" evidence="1">
    <location>
        <begin position="202"/>
        <end position="229"/>
    </location>
</feature>
<sequence length="420" mass="46221">MIIFKQISQNFFILIKIFLLMKVKFAFKGRPPHPSFMRNKPIPKFGSKLKVKGASPLSAHRRRGLCQTTPRLMCFPPAHPFLLYATLVWTLTHRLVSGARQTLLVRALMVFPPALAYPPPPQPTSPHSPLPPGVEHTSKFTPHLPGPPSRHLQASGKRSKWQEKRTPPTIFKLFTDGSHSPNPFYGGSPLRPCQLPLRKWRLPPGDRRLSRNSMPSPRPLTPPPHLHTQRENCDLHRLPLLTPPPPLPPPHSSRAPVHTIPRGPPPSFQEGWDIFFSGFPPGYPRGQQSHASLPGLRSTGITRSAQPPASSLGETAVTLPPSVDKGKKSRVLWALQSQPHAPKIPPLTCHPAGGGGLHPSRQHAASASPVPSRGGQVQRVHERLGSGKGLPPVEAEKLPPFGKDEGGKEKRLLRAPQKTR</sequence>
<feature type="compositionally biased region" description="Basic and acidic residues" evidence="1">
    <location>
        <begin position="394"/>
        <end position="412"/>
    </location>
</feature>
<dbReference type="AlphaFoldDB" id="A0A8J4Y315"/>
<feature type="region of interest" description="Disordered" evidence="1">
    <location>
        <begin position="339"/>
        <end position="420"/>
    </location>
</feature>
<dbReference type="Proteomes" id="UP000770661">
    <property type="component" value="Unassembled WGS sequence"/>
</dbReference>
<feature type="compositionally biased region" description="Pro residues" evidence="1">
    <location>
        <begin position="119"/>
        <end position="132"/>
    </location>
</feature>
<feature type="compositionally biased region" description="Pro residues" evidence="1">
    <location>
        <begin position="241"/>
        <end position="251"/>
    </location>
</feature>
<name>A0A8J4Y315_CHIOP</name>
<evidence type="ECO:0000313" key="2">
    <source>
        <dbReference type="EMBL" id="KAG0719692.1"/>
    </source>
</evidence>
<keyword evidence="3" id="KW-1185">Reference proteome</keyword>
<evidence type="ECO:0000313" key="3">
    <source>
        <dbReference type="Proteomes" id="UP000770661"/>
    </source>
</evidence>
<feature type="compositionally biased region" description="Polar residues" evidence="1">
    <location>
        <begin position="299"/>
        <end position="313"/>
    </location>
</feature>
<proteinExistence type="predicted"/>
<feature type="compositionally biased region" description="Pro residues" evidence="1">
    <location>
        <begin position="216"/>
        <end position="225"/>
    </location>
</feature>
<organism evidence="2 3">
    <name type="scientific">Chionoecetes opilio</name>
    <name type="common">Atlantic snow crab</name>
    <name type="synonym">Cancer opilio</name>
    <dbReference type="NCBI Taxonomy" id="41210"/>
    <lineage>
        <taxon>Eukaryota</taxon>
        <taxon>Metazoa</taxon>
        <taxon>Ecdysozoa</taxon>
        <taxon>Arthropoda</taxon>
        <taxon>Crustacea</taxon>
        <taxon>Multicrustacea</taxon>
        <taxon>Malacostraca</taxon>
        <taxon>Eumalacostraca</taxon>
        <taxon>Eucarida</taxon>
        <taxon>Decapoda</taxon>
        <taxon>Pleocyemata</taxon>
        <taxon>Brachyura</taxon>
        <taxon>Eubrachyura</taxon>
        <taxon>Majoidea</taxon>
        <taxon>Majidae</taxon>
        <taxon>Chionoecetes</taxon>
    </lineage>
</organism>
<feature type="region of interest" description="Disordered" evidence="1">
    <location>
        <begin position="119"/>
        <end position="189"/>
    </location>
</feature>
<protein>
    <submittedName>
        <fullName evidence="2">Uncharacterized protein</fullName>
    </submittedName>
</protein>
<gene>
    <name evidence="2" type="ORF">GWK47_049989</name>
</gene>
<feature type="region of interest" description="Disordered" evidence="1">
    <location>
        <begin position="286"/>
        <end position="325"/>
    </location>
</feature>
<dbReference type="EMBL" id="JACEEZ010014138">
    <property type="protein sequence ID" value="KAG0719692.1"/>
    <property type="molecule type" value="Genomic_DNA"/>
</dbReference>
<comment type="caution">
    <text evidence="2">The sequence shown here is derived from an EMBL/GenBank/DDBJ whole genome shotgun (WGS) entry which is preliminary data.</text>
</comment>